<evidence type="ECO:0000313" key="1">
    <source>
        <dbReference type="EMBL" id="GGD31384.1"/>
    </source>
</evidence>
<name>A0A917DDK6_9HYPH</name>
<dbReference type="GO" id="GO:0003677">
    <property type="term" value="F:DNA binding"/>
    <property type="evidence" value="ECO:0007669"/>
    <property type="project" value="InterPro"/>
</dbReference>
<evidence type="ECO:0008006" key="3">
    <source>
        <dbReference type="Google" id="ProtNLM"/>
    </source>
</evidence>
<dbReference type="SUPFAM" id="SSF46894">
    <property type="entry name" value="C-terminal effector domain of the bipartite response regulators"/>
    <property type="match status" value="1"/>
</dbReference>
<proteinExistence type="predicted"/>
<reference evidence="1" key="2">
    <citation type="submission" date="2020-09" db="EMBL/GenBank/DDBJ databases">
        <authorList>
            <person name="Sun Q."/>
            <person name="Zhou Y."/>
        </authorList>
    </citation>
    <scope>NUCLEOTIDE SEQUENCE</scope>
    <source>
        <strain evidence="1">CGMCC 1.15493</strain>
    </source>
</reference>
<dbReference type="EMBL" id="BMJJ01000010">
    <property type="protein sequence ID" value="GGD31384.1"/>
    <property type="molecule type" value="Genomic_DNA"/>
</dbReference>
<comment type="caution">
    <text evidence="1">The sequence shown here is derived from an EMBL/GenBank/DDBJ whole genome shotgun (WGS) entry which is preliminary data.</text>
</comment>
<accession>A0A917DDK6</accession>
<evidence type="ECO:0000313" key="2">
    <source>
        <dbReference type="Proteomes" id="UP000613160"/>
    </source>
</evidence>
<organism evidence="1 2">
    <name type="scientific">Aureimonas glaciei</name>
    <dbReference type="NCBI Taxonomy" id="1776957"/>
    <lineage>
        <taxon>Bacteria</taxon>
        <taxon>Pseudomonadati</taxon>
        <taxon>Pseudomonadota</taxon>
        <taxon>Alphaproteobacteria</taxon>
        <taxon>Hyphomicrobiales</taxon>
        <taxon>Aurantimonadaceae</taxon>
        <taxon>Aureimonas</taxon>
    </lineage>
</organism>
<dbReference type="InterPro" id="IPR036388">
    <property type="entry name" value="WH-like_DNA-bd_sf"/>
</dbReference>
<protein>
    <recommendedName>
        <fullName evidence="3">HTH luxR-type domain-containing protein</fullName>
    </recommendedName>
</protein>
<sequence>MDLKALMRGRYPKHVLACLQLIADGFTAEEAAKYLGLDVEFVEDCLDQARRRLLATSIEHSVARAIKLGLIV</sequence>
<dbReference type="AlphaFoldDB" id="A0A917DDK6"/>
<keyword evidence="2" id="KW-1185">Reference proteome</keyword>
<reference evidence="1" key="1">
    <citation type="journal article" date="2014" name="Int. J. Syst. Evol. Microbiol.">
        <title>Complete genome sequence of Corynebacterium casei LMG S-19264T (=DSM 44701T), isolated from a smear-ripened cheese.</title>
        <authorList>
            <consortium name="US DOE Joint Genome Institute (JGI-PGF)"/>
            <person name="Walter F."/>
            <person name="Albersmeier A."/>
            <person name="Kalinowski J."/>
            <person name="Ruckert C."/>
        </authorList>
    </citation>
    <scope>NUCLEOTIDE SEQUENCE</scope>
    <source>
        <strain evidence="1">CGMCC 1.15493</strain>
    </source>
</reference>
<gene>
    <name evidence="1" type="ORF">GCM10011335_38040</name>
</gene>
<dbReference type="Proteomes" id="UP000613160">
    <property type="component" value="Unassembled WGS sequence"/>
</dbReference>
<dbReference type="Gene3D" id="1.10.10.10">
    <property type="entry name" value="Winged helix-like DNA-binding domain superfamily/Winged helix DNA-binding domain"/>
    <property type="match status" value="1"/>
</dbReference>
<dbReference type="GO" id="GO:0006355">
    <property type="term" value="P:regulation of DNA-templated transcription"/>
    <property type="evidence" value="ECO:0007669"/>
    <property type="project" value="InterPro"/>
</dbReference>
<dbReference type="InterPro" id="IPR016032">
    <property type="entry name" value="Sig_transdc_resp-reg_C-effctor"/>
</dbReference>